<dbReference type="Proteomes" id="UP000695026">
    <property type="component" value="Unplaced"/>
</dbReference>
<accession>A0A9F5N487</accession>
<protein>
    <submittedName>
        <fullName evidence="4">Protein FAM47E-like</fullName>
    </submittedName>
</protein>
<evidence type="ECO:0000313" key="4">
    <source>
        <dbReference type="RefSeq" id="XP_025030817.1"/>
    </source>
</evidence>
<dbReference type="GO" id="GO:0000785">
    <property type="term" value="C:chromatin"/>
    <property type="evidence" value="ECO:0007669"/>
    <property type="project" value="TreeGrafter"/>
</dbReference>
<dbReference type="InterPro" id="IPR032743">
    <property type="entry name" value="FAM47"/>
</dbReference>
<dbReference type="GeneID" id="103066793"/>
<dbReference type="GO" id="GO:0045815">
    <property type="term" value="P:transcription initiation-coupled chromatin remodeling"/>
    <property type="evidence" value="ECO:0007669"/>
    <property type="project" value="TreeGrafter"/>
</dbReference>
<keyword evidence="3" id="KW-1185">Reference proteome</keyword>
<proteinExistence type="inferred from homology"/>
<reference evidence="4" key="1">
    <citation type="submission" date="2025-08" db="UniProtKB">
        <authorList>
            <consortium name="RefSeq"/>
        </authorList>
    </citation>
    <scope>IDENTIFICATION</scope>
    <source>
        <tissue evidence="4">Liver</tissue>
    </source>
</reference>
<comment type="similarity">
    <text evidence="1">Belongs to the FAM47 family.</text>
</comment>
<feature type="region of interest" description="Disordered" evidence="2">
    <location>
        <begin position="137"/>
        <end position="177"/>
    </location>
</feature>
<dbReference type="AlphaFoldDB" id="A0A9F5N487"/>
<dbReference type="Pfam" id="PF14642">
    <property type="entry name" value="FAM47"/>
    <property type="match status" value="1"/>
</dbReference>
<organism evidence="3 4">
    <name type="scientific">Python bivittatus</name>
    <name type="common">Burmese python</name>
    <name type="synonym">Python molurus bivittatus</name>
    <dbReference type="NCBI Taxonomy" id="176946"/>
    <lineage>
        <taxon>Eukaryota</taxon>
        <taxon>Metazoa</taxon>
        <taxon>Chordata</taxon>
        <taxon>Craniata</taxon>
        <taxon>Vertebrata</taxon>
        <taxon>Euteleostomi</taxon>
        <taxon>Lepidosauria</taxon>
        <taxon>Squamata</taxon>
        <taxon>Bifurcata</taxon>
        <taxon>Unidentata</taxon>
        <taxon>Episquamata</taxon>
        <taxon>Toxicofera</taxon>
        <taxon>Serpentes</taxon>
        <taxon>Henophidia</taxon>
        <taxon>Pythonidae</taxon>
        <taxon>Python</taxon>
    </lineage>
</organism>
<sequence length="411" mass="47086">MPFQFFQQHGCHKSRLSGSLNGQRWRFLRSGLDDFREGFLPSLEGIITQPARGPSPPLLSGKPKNLVRASQGSRKMLTEPQSYTSKLSLVSRTRRDHIAQAEYCLSQHPLALYPHLQESIPAELFKEVMSVLDPDVLPASQEPDANLEREPRPPSTIPPLLEDKRNRQARAKRVSCKGPKNKAPYTWFSPIEVAARELEARLNYVPPLDENIKQVTKDLCDGFDSLGGEKYNIDEDAVLSMFDEGYKTMLPIFLPIHVEELHDLPMDLRKHVGMPPSQAMRKNPDQDVQSSKDPCQPRWEKIRYGAWYLDPKTWKKQKANEPLENPKAKESNIKNSRKIISEESAKFIQLHGTHAFREFLERKGYRIPEFLQQMLEEQNGVGPKVGALKNTKNEFQRCKELKEDYSSVMGN</sequence>
<evidence type="ECO:0000313" key="3">
    <source>
        <dbReference type="Proteomes" id="UP000695026"/>
    </source>
</evidence>
<dbReference type="OrthoDB" id="6755972at2759"/>
<dbReference type="OMA" id="RSGCFTK"/>
<evidence type="ECO:0000256" key="1">
    <source>
        <dbReference type="ARBA" id="ARBA00005277"/>
    </source>
</evidence>
<dbReference type="PANTHER" id="PTHR46449:SF5">
    <property type="entry name" value="FAMILY WITH SEQUENCE SIMILARITY 47 MEMBER E"/>
    <property type="match status" value="1"/>
</dbReference>
<gene>
    <name evidence="4" type="primary">LOC103066793</name>
</gene>
<dbReference type="KEGG" id="pbi:103066793"/>
<dbReference type="PANTHER" id="PTHR46449">
    <property type="entry name" value="ZGC:158260"/>
    <property type="match status" value="1"/>
</dbReference>
<name>A0A9F5N487_PYTBI</name>
<dbReference type="RefSeq" id="XP_025030817.1">
    <property type="nucleotide sequence ID" value="XM_025175049.1"/>
</dbReference>
<evidence type="ECO:0000256" key="2">
    <source>
        <dbReference type="SAM" id="MobiDB-lite"/>
    </source>
</evidence>